<dbReference type="SUPFAM" id="SSF53335">
    <property type="entry name" value="S-adenosyl-L-methionine-dependent methyltransferases"/>
    <property type="match status" value="1"/>
</dbReference>
<dbReference type="InterPro" id="IPR029063">
    <property type="entry name" value="SAM-dependent_MTases_sf"/>
</dbReference>
<name>A0A366IJF4_9MICO</name>
<dbReference type="PANTHER" id="PTHR11061:SF30">
    <property type="entry name" value="TRNA (URACIL(54)-C(5))-METHYLTRANSFERASE"/>
    <property type="match status" value="1"/>
</dbReference>
<dbReference type="InterPro" id="IPR030391">
    <property type="entry name" value="MeTrfase_TrmA_CS"/>
</dbReference>
<gene>
    <name evidence="7" type="ORF">DFO65_10856</name>
</gene>
<feature type="active site" description="Nucleophile" evidence="4">
    <location>
        <position position="424"/>
    </location>
</feature>
<proteinExistence type="inferred from homology"/>
<sequence length="469" mass="49108">MTASPLPVTAAANGHLDCRYFAAGACRSCALLETPYPQQVSAKESWCREVLADHAPGSWLPAATGGAEGFRNRAKLAVGGARGALTLGILDQEFHGVDLRDCGIQEPAIRAVIPVLAEFLDATGLDPYDVPRRRGELKFVHVTAAPSGELMIRFVVRTQFGLEVLASRRERLLGLVPHASVVSVNLLPEHKAALEGSREVLLHGDSLRMGLGRVDLHLRPQSFFQTNTTVAIALYDQVAAWVDEIAPSTLWDLYCGVGGFALHCAGGAGSMGAAAGGGSAGSFGAVDSFAAVDSSAPADSFGVAEGPATGPAPQRRVTGVEVSEQAIESAKLSAAELGADVRFIAADATEFAETTLGRVSEPADTSATTADPTSTSATADALAPTPDVEVPDCVIVNPPRRGIGARLAQILEDSGVEHVVYSSCNPQSLARDLDRMPSFAVEQARVFDMFPHTKHLEAAVLLRRRSAGG</sequence>
<dbReference type="Gene3D" id="2.40.50.1070">
    <property type="match status" value="1"/>
</dbReference>
<evidence type="ECO:0000256" key="5">
    <source>
        <dbReference type="PROSITE-ProRule" id="PRU10015"/>
    </source>
</evidence>
<dbReference type="InterPro" id="IPR030390">
    <property type="entry name" value="MeTrfase_TrmA_AS"/>
</dbReference>
<feature type="binding site" evidence="4">
    <location>
        <position position="254"/>
    </location>
    <ligand>
        <name>S-adenosyl-L-methionine</name>
        <dbReference type="ChEBI" id="CHEBI:59789"/>
    </ligand>
</feature>
<dbReference type="GO" id="GO:0070041">
    <property type="term" value="F:rRNA (uridine-C5-)-methyltransferase activity"/>
    <property type="evidence" value="ECO:0007669"/>
    <property type="project" value="TreeGrafter"/>
</dbReference>
<keyword evidence="1 4" id="KW-0489">Methyltransferase</keyword>
<feature type="binding site" evidence="4">
    <location>
        <position position="225"/>
    </location>
    <ligand>
        <name>S-adenosyl-L-methionine</name>
        <dbReference type="ChEBI" id="CHEBI:59789"/>
    </ligand>
</feature>
<feature type="compositionally biased region" description="Low complexity" evidence="6">
    <location>
        <begin position="362"/>
        <end position="384"/>
    </location>
</feature>
<dbReference type="Gene3D" id="3.40.50.150">
    <property type="entry name" value="Vaccinia Virus protein VP39"/>
    <property type="match status" value="2"/>
</dbReference>
<dbReference type="Proteomes" id="UP000253509">
    <property type="component" value="Unassembled WGS sequence"/>
</dbReference>
<evidence type="ECO:0000256" key="2">
    <source>
        <dbReference type="ARBA" id="ARBA00022679"/>
    </source>
</evidence>
<comment type="similarity">
    <text evidence="4">Belongs to the class I-like SAM-binding methyltransferase superfamily. RNA M5U methyltransferase family.</text>
</comment>
<feature type="binding site" evidence="4">
    <location>
        <position position="321"/>
    </location>
    <ligand>
        <name>S-adenosyl-L-methionine</name>
        <dbReference type="ChEBI" id="CHEBI:59789"/>
    </ligand>
</feature>
<dbReference type="EMBL" id="QNSB01000008">
    <property type="protein sequence ID" value="RBP70604.1"/>
    <property type="molecule type" value="Genomic_DNA"/>
</dbReference>
<evidence type="ECO:0000256" key="1">
    <source>
        <dbReference type="ARBA" id="ARBA00022603"/>
    </source>
</evidence>
<evidence type="ECO:0000256" key="3">
    <source>
        <dbReference type="ARBA" id="ARBA00022691"/>
    </source>
</evidence>
<dbReference type="InterPro" id="IPR010280">
    <property type="entry name" value="U5_MeTrfase_fam"/>
</dbReference>
<dbReference type="PROSITE" id="PS51687">
    <property type="entry name" value="SAM_MT_RNA_M5U"/>
    <property type="match status" value="1"/>
</dbReference>
<protein>
    <submittedName>
        <fullName evidence="7">23S rRNA (Uracil747-C5)-methyltransferase</fullName>
    </submittedName>
</protein>
<keyword evidence="2 4" id="KW-0808">Transferase</keyword>
<evidence type="ECO:0000256" key="4">
    <source>
        <dbReference type="PROSITE-ProRule" id="PRU01024"/>
    </source>
</evidence>
<dbReference type="PROSITE" id="PS01231">
    <property type="entry name" value="TRMA_2"/>
    <property type="match status" value="1"/>
</dbReference>
<feature type="region of interest" description="Disordered" evidence="6">
    <location>
        <begin position="359"/>
        <end position="384"/>
    </location>
</feature>
<feature type="binding site" evidence="4">
    <location>
        <position position="397"/>
    </location>
    <ligand>
        <name>S-adenosyl-L-methionine</name>
        <dbReference type="ChEBI" id="CHEBI:59789"/>
    </ligand>
</feature>
<dbReference type="PROSITE" id="PS01230">
    <property type="entry name" value="TRMA_1"/>
    <property type="match status" value="1"/>
</dbReference>
<keyword evidence="8" id="KW-1185">Reference proteome</keyword>
<dbReference type="GO" id="GO:0070475">
    <property type="term" value="P:rRNA base methylation"/>
    <property type="evidence" value="ECO:0007669"/>
    <property type="project" value="TreeGrafter"/>
</dbReference>
<organism evidence="7 8">
    <name type="scientific">Brevibacterium celere</name>
    <dbReference type="NCBI Taxonomy" id="225845"/>
    <lineage>
        <taxon>Bacteria</taxon>
        <taxon>Bacillati</taxon>
        <taxon>Actinomycetota</taxon>
        <taxon>Actinomycetes</taxon>
        <taxon>Micrococcales</taxon>
        <taxon>Brevibacteriaceae</taxon>
        <taxon>Brevibacterium</taxon>
    </lineage>
</organism>
<comment type="caution">
    <text evidence="7">The sequence shown here is derived from an EMBL/GenBank/DDBJ whole genome shotgun (WGS) entry which is preliminary data.</text>
</comment>
<dbReference type="PANTHER" id="PTHR11061">
    <property type="entry name" value="RNA M5U METHYLTRANSFERASE"/>
    <property type="match status" value="1"/>
</dbReference>
<dbReference type="Pfam" id="PF05958">
    <property type="entry name" value="tRNA_U5-meth_tr"/>
    <property type="match status" value="1"/>
</dbReference>
<feature type="active site" evidence="5">
    <location>
        <position position="424"/>
    </location>
</feature>
<reference evidence="7 8" key="1">
    <citation type="submission" date="2018-06" db="EMBL/GenBank/DDBJ databases">
        <title>Freshwater and sediment microbial communities from various areas in North America, analyzing microbe dynamics in response to fracking.</title>
        <authorList>
            <person name="Lamendella R."/>
        </authorList>
    </citation>
    <scope>NUCLEOTIDE SEQUENCE [LARGE SCALE GENOMIC DNA]</scope>
    <source>
        <strain evidence="7 8">3b_TX</strain>
    </source>
</reference>
<evidence type="ECO:0000313" key="8">
    <source>
        <dbReference type="Proteomes" id="UP000253509"/>
    </source>
</evidence>
<evidence type="ECO:0000256" key="6">
    <source>
        <dbReference type="SAM" id="MobiDB-lite"/>
    </source>
</evidence>
<dbReference type="AlphaFoldDB" id="A0A366IJF4"/>
<evidence type="ECO:0000313" key="7">
    <source>
        <dbReference type="EMBL" id="RBP70604.1"/>
    </source>
</evidence>
<accession>A0A366IJF4</accession>
<dbReference type="RefSeq" id="WP_113904728.1">
    <property type="nucleotide sequence ID" value="NZ_QNSB01000008.1"/>
</dbReference>
<keyword evidence="3 4" id="KW-0949">S-adenosyl-L-methionine</keyword>